<keyword evidence="3" id="KW-1185">Reference proteome</keyword>
<dbReference type="Proteomes" id="UP001157126">
    <property type="component" value="Unassembled WGS sequence"/>
</dbReference>
<reference evidence="3" key="1">
    <citation type="journal article" date="2019" name="Int. J. Syst. Evol. Microbiol.">
        <title>The Global Catalogue of Microorganisms (GCM) 10K type strain sequencing project: providing services to taxonomists for standard genome sequencing and annotation.</title>
        <authorList>
            <consortium name="The Broad Institute Genomics Platform"/>
            <consortium name="The Broad Institute Genome Sequencing Center for Infectious Disease"/>
            <person name="Wu L."/>
            <person name="Ma J."/>
        </authorList>
    </citation>
    <scope>NUCLEOTIDE SEQUENCE [LARGE SCALE GENOMIC DNA]</scope>
    <source>
        <strain evidence="3">NBRC 113072</strain>
    </source>
</reference>
<feature type="region of interest" description="Disordered" evidence="1">
    <location>
        <begin position="180"/>
        <end position="200"/>
    </location>
</feature>
<evidence type="ECO:0000256" key="1">
    <source>
        <dbReference type="SAM" id="MobiDB-lite"/>
    </source>
</evidence>
<accession>A0ABQ6IVU2</accession>
<sequence>MSEPTIAEDQRDAVRVLAFAGREFDRVRDLLVGDDEPGQQQVAESVEADESVDDDERGAARKLLGAIGTVAATAGRVVTGSVHPRHDDWAATSLDDRIDWWVGRFGTAAAALAAVPGLGGKVGKLVGIDDVVGASAQILVVNAVAREMGISDLGERVAVAGRIVLGHELDPEAVSTALADPDAQPEDDAPGEAPKEKTGPLARVGRTAQLLWRVARRIQSMRSDLDNRRKGGLFSRALSNLPAVGALGAFVSERKGISRAADDARSAFTH</sequence>
<protein>
    <recommendedName>
        <fullName evidence="4">EcsC protein family protein</fullName>
    </recommendedName>
</protein>
<feature type="region of interest" description="Disordered" evidence="1">
    <location>
        <begin position="33"/>
        <end position="54"/>
    </location>
</feature>
<evidence type="ECO:0000313" key="3">
    <source>
        <dbReference type="Proteomes" id="UP001157126"/>
    </source>
</evidence>
<proteinExistence type="predicted"/>
<name>A0ABQ6IVU2_9MICO</name>
<comment type="caution">
    <text evidence="2">The sequence shown here is derived from an EMBL/GenBank/DDBJ whole genome shotgun (WGS) entry which is preliminary data.</text>
</comment>
<dbReference type="EMBL" id="BSUO01000001">
    <property type="protein sequence ID" value="GMA42027.1"/>
    <property type="molecule type" value="Genomic_DNA"/>
</dbReference>
<evidence type="ECO:0000313" key="2">
    <source>
        <dbReference type="EMBL" id="GMA42027.1"/>
    </source>
</evidence>
<organism evidence="2 3">
    <name type="scientific">Mobilicoccus caccae</name>
    <dbReference type="NCBI Taxonomy" id="1859295"/>
    <lineage>
        <taxon>Bacteria</taxon>
        <taxon>Bacillati</taxon>
        <taxon>Actinomycetota</taxon>
        <taxon>Actinomycetes</taxon>
        <taxon>Micrococcales</taxon>
        <taxon>Dermatophilaceae</taxon>
        <taxon>Mobilicoccus</taxon>
    </lineage>
</organism>
<dbReference type="RefSeq" id="WP_284305491.1">
    <property type="nucleotide sequence ID" value="NZ_BSUO01000001.1"/>
</dbReference>
<gene>
    <name evidence="2" type="ORF">GCM10025883_40720</name>
</gene>
<evidence type="ECO:0008006" key="4">
    <source>
        <dbReference type="Google" id="ProtNLM"/>
    </source>
</evidence>